<keyword evidence="1" id="KW-0812">Transmembrane</keyword>
<sequence length="75" mass="8319">MKEKEHPLVNFAAYSVLFTIVTPIIVFFLLIFFDTSNIVNDIIAASTLGLFIAASMTMLIAFTNLLKETKDSESS</sequence>
<organism evidence="2">
    <name type="scientific">Salmonella enterica</name>
    <name type="common">Salmonella choleraesuis</name>
    <dbReference type="NCBI Taxonomy" id="28901"/>
    <lineage>
        <taxon>Bacteria</taxon>
        <taxon>Pseudomonadati</taxon>
        <taxon>Pseudomonadota</taxon>
        <taxon>Gammaproteobacteria</taxon>
        <taxon>Enterobacterales</taxon>
        <taxon>Enterobacteriaceae</taxon>
        <taxon>Salmonella</taxon>
    </lineage>
</organism>
<reference evidence="2" key="1">
    <citation type="journal article" date="2018" name="Genome Biol.">
        <title>SKESA: strategic k-mer extension for scrupulous assemblies.</title>
        <authorList>
            <person name="Souvorov A."/>
            <person name="Agarwala R."/>
            <person name="Lipman D.J."/>
        </authorList>
    </citation>
    <scope>NUCLEOTIDE SEQUENCE</scope>
    <source>
        <strain evidence="2">MA.CK_00/00001968</strain>
    </source>
</reference>
<evidence type="ECO:0000313" key="2">
    <source>
        <dbReference type="EMBL" id="HAF2131156.1"/>
    </source>
</evidence>
<keyword evidence="1" id="KW-0472">Membrane</keyword>
<comment type="caution">
    <text evidence="2">The sequence shown here is derived from an EMBL/GenBank/DDBJ whole genome shotgun (WGS) entry which is preliminary data.</text>
</comment>
<feature type="transmembrane region" description="Helical" evidence="1">
    <location>
        <begin position="45"/>
        <end position="66"/>
    </location>
</feature>
<protein>
    <submittedName>
        <fullName evidence="2">Uncharacterized protein</fullName>
    </submittedName>
</protein>
<gene>
    <name evidence="2" type="ORF">G9F27_005510</name>
</gene>
<reference evidence="2" key="2">
    <citation type="submission" date="2020-02" db="EMBL/GenBank/DDBJ databases">
        <authorList>
            <consortium name="NCBI Pathogen Detection Project"/>
        </authorList>
    </citation>
    <scope>NUCLEOTIDE SEQUENCE</scope>
    <source>
        <strain evidence="2">MA.CK_00/00001968</strain>
    </source>
</reference>
<dbReference type="EMBL" id="DAAUQX010000102">
    <property type="protein sequence ID" value="HAF2131156.1"/>
    <property type="molecule type" value="Genomic_DNA"/>
</dbReference>
<accession>A0A743PAZ9</accession>
<keyword evidence="1" id="KW-1133">Transmembrane helix</keyword>
<name>A0A743PAZ9_SALER</name>
<proteinExistence type="predicted"/>
<dbReference type="AlphaFoldDB" id="A0A743PAZ9"/>
<feature type="transmembrane region" description="Helical" evidence="1">
    <location>
        <begin position="12"/>
        <end position="33"/>
    </location>
</feature>
<evidence type="ECO:0000256" key="1">
    <source>
        <dbReference type="SAM" id="Phobius"/>
    </source>
</evidence>